<dbReference type="PANTHER" id="PTHR44196">
    <property type="entry name" value="DEHYDROGENASE/REDUCTASE SDR FAMILY MEMBER 7B"/>
    <property type="match status" value="1"/>
</dbReference>
<dbReference type="InterPro" id="IPR036291">
    <property type="entry name" value="NAD(P)-bd_dom_sf"/>
</dbReference>
<evidence type="ECO:0000313" key="3">
    <source>
        <dbReference type="EMBL" id="ATZ16610.1"/>
    </source>
</evidence>
<dbReference type="Gene3D" id="3.40.50.720">
    <property type="entry name" value="NAD(P)-binding Rossmann-like Domain"/>
    <property type="match status" value="1"/>
</dbReference>
<dbReference type="PANTHER" id="PTHR44196:SF3">
    <property type="entry name" value="SHORT CHAIN DEHYDROGENASE FAMILY PROTEIN"/>
    <property type="match status" value="1"/>
</dbReference>
<dbReference type="SUPFAM" id="SSF51735">
    <property type="entry name" value="NAD(P)-binding Rossmann-fold domains"/>
    <property type="match status" value="1"/>
</dbReference>
<keyword evidence="4" id="KW-1185">Reference proteome</keyword>
<dbReference type="EMBL" id="CP024962">
    <property type="protein sequence ID" value="ATZ16610.1"/>
    <property type="molecule type" value="Genomic_DNA"/>
</dbReference>
<name>A0A2K8NRZ7_9MOLU</name>
<dbReference type="GO" id="GO:0016020">
    <property type="term" value="C:membrane"/>
    <property type="evidence" value="ECO:0007669"/>
    <property type="project" value="TreeGrafter"/>
</dbReference>
<dbReference type="AlphaFoldDB" id="A0A2K8NRZ7"/>
<evidence type="ECO:0000256" key="2">
    <source>
        <dbReference type="ARBA" id="ARBA00023002"/>
    </source>
</evidence>
<sequence length="269" mass="30849">MGFIMDKTKVMTKIGIVTGATGGLGHAFVQILMENDDLEEIWVIARDQTKLDSLKTEYGDKIRTWSLDLSDHKSFDTIKAALVKERNYDIIYLINCAGYGKIGDYSDLNITESFNMIDLNCGSILGMCVTCIPYMEAEAHIINIASQLSSFPTPYFAIYSATKAFVKSYSRALNVELNRAKNISVTTACPEWIDTDFLNVMQENNPSVVVVQYKNMKPAYEIARRAMDDALNNKDISLYGWKTKWHYFWAKILPQKWVMRYWLHQQKIK</sequence>
<organism evidence="3 4">
    <name type="scientific">Entomoplasma freundtii</name>
    <dbReference type="NCBI Taxonomy" id="74700"/>
    <lineage>
        <taxon>Bacteria</taxon>
        <taxon>Bacillati</taxon>
        <taxon>Mycoplasmatota</taxon>
        <taxon>Mollicutes</taxon>
        <taxon>Entomoplasmatales</taxon>
        <taxon>Entomoplasmataceae</taxon>
        <taxon>Entomoplasma</taxon>
    </lineage>
</organism>
<dbReference type="InterPro" id="IPR002347">
    <property type="entry name" value="SDR_fam"/>
</dbReference>
<dbReference type="PRINTS" id="PR00081">
    <property type="entry name" value="GDHRDH"/>
</dbReference>
<evidence type="ECO:0000256" key="1">
    <source>
        <dbReference type="ARBA" id="ARBA00006484"/>
    </source>
</evidence>
<reference evidence="3 4" key="1">
    <citation type="submission" date="2017-11" db="EMBL/GenBank/DDBJ databases">
        <title>Genome sequence of Entomoplasma freundtii BARC 318 (ATCC 51999).</title>
        <authorList>
            <person name="Lo W.-S."/>
            <person name="Gasparich G.E."/>
            <person name="Kuo C.-H."/>
        </authorList>
    </citation>
    <scope>NUCLEOTIDE SEQUENCE [LARGE SCALE GENOMIC DNA]</scope>
    <source>
        <strain evidence="3 4">BARC 318</strain>
    </source>
</reference>
<dbReference type="GO" id="GO:0016491">
    <property type="term" value="F:oxidoreductase activity"/>
    <property type="evidence" value="ECO:0007669"/>
    <property type="project" value="UniProtKB-KW"/>
</dbReference>
<proteinExistence type="inferred from homology"/>
<keyword evidence="2" id="KW-0560">Oxidoreductase</keyword>
<protein>
    <submittedName>
        <fullName evidence="3">Short-chain dehydrogenase/reductase SDR</fullName>
    </submittedName>
</protein>
<gene>
    <name evidence="3" type="ORF">EFREU_v1c05900</name>
</gene>
<dbReference type="KEGG" id="efr:EFREU_v1c05900"/>
<dbReference type="OrthoDB" id="9808814at2"/>
<comment type="similarity">
    <text evidence="1">Belongs to the short-chain dehydrogenases/reductases (SDR) family.</text>
</comment>
<dbReference type="Pfam" id="PF00106">
    <property type="entry name" value="adh_short"/>
    <property type="match status" value="1"/>
</dbReference>
<evidence type="ECO:0000313" key="4">
    <source>
        <dbReference type="Proteomes" id="UP000232222"/>
    </source>
</evidence>
<accession>A0A2K8NRZ7</accession>
<dbReference type="Proteomes" id="UP000232222">
    <property type="component" value="Chromosome"/>
</dbReference>